<gene>
    <name evidence="2" type="ORF">J5Y10_14510</name>
</gene>
<dbReference type="RefSeq" id="WP_209374742.1">
    <property type="nucleotide sequence ID" value="NZ_JAGIZA010000008.1"/>
</dbReference>
<proteinExistence type="predicted"/>
<evidence type="ECO:0000313" key="3">
    <source>
        <dbReference type="Proteomes" id="UP000677537"/>
    </source>
</evidence>
<protein>
    <recommendedName>
        <fullName evidence="4">Tat pathway signal protein</fullName>
    </recommendedName>
</protein>
<dbReference type="EMBL" id="JAGIZA010000008">
    <property type="protein sequence ID" value="MBP0493994.1"/>
    <property type="molecule type" value="Genomic_DNA"/>
</dbReference>
<dbReference type="InterPro" id="IPR006311">
    <property type="entry name" value="TAT_signal"/>
</dbReference>
<dbReference type="Proteomes" id="UP000677537">
    <property type="component" value="Unassembled WGS sequence"/>
</dbReference>
<accession>A0A940S6G0</accession>
<organism evidence="2 3">
    <name type="scientific">Roseomonas indoligenes</name>
    <dbReference type="NCBI Taxonomy" id="2820811"/>
    <lineage>
        <taxon>Bacteria</taxon>
        <taxon>Pseudomonadati</taxon>
        <taxon>Pseudomonadota</taxon>
        <taxon>Alphaproteobacteria</taxon>
        <taxon>Acetobacterales</taxon>
        <taxon>Roseomonadaceae</taxon>
        <taxon>Roseomonas</taxon>
    </lineage>
</organism>
<keyword evidence="1" id="KW-0732">Signal</keyword>
<evidence type="ECO:0000256" key="1">
    <source>
        <dbReference type="SAM" id="SignalP"/>
    </source>
</evidence>
<dbReference type="PROSITE" id="PS51318">
    <property type="entry name" value="TAT"/>
    <property type="match status" value="1"/>
</dbReference>
<sequence>MTRRAPPNRRALLSGASSAALLLAAPAAGSTKATELDGELIALLDEARETRLNPDAETVAYLNADPVFAVPPEEGMLALAAALPARTPEGLRRKAEAVADWLAGGDRANGLIHLNRDGDALVAWSLLRDLLGAETLPEARPRAPLTPAILAAARAAQRGGVA</sequence>
<name>A0A940S6G0_9PROT</name>
<feature type="signal peptide" evidence="1">
    <location>
        <begin position="1"/>
        <end position="19"/>
    </location>
</feature>
<dbReference type="AlphaFoldDB" id="A0A940S6G0"/>
<feature type="chain" id="PRO_5037762697" description="Tat pathway signal protein" evidence="1">
    <location>
        <begin position="20"/>
        <end position="162"/>
    </location>
</feature>
<comment type="caution">
    <text evidence="2">The sequence shown here is derived from an EMBL/GenBank/DDBJ whole genome shotgun (WGS) entry which is preliminary data.</text>
</comment>
<keyword evidence="3" id="KW-1185">Reference proteome</keyword>
<evidence type="ECO:0008006" key="4">
    <source>
        <dbReference type="Google" id="ProtNLM"/>
    </source>
</evidence>
<evidence type="ECO:0000313" key="2">
    <source>
        <dbReference type="EMBL" id="MBP0493994.1"/>
    </source>
</evidence>
<reference evidence="2" key="1">
    <citation type="submission" date="2021-03" db="EMBL/GenBank/DDBJ databases">
        <authorList>
            <person name="So Y."/>
        </authorList>
    </citation>
    <scope>NUCLEOTIDE SEQUENCE</scope>
    <source>
        <strain evidence="2">SG15</strain>
    </source>
</reference>